<comment type="subunit">
    <text evidence="1">Component of the Mediator complex.</text>
</comment>
<proteinExistence type="inferred from homology"/>
<comment type="similarity">
    <text evidence="1">Belongs to the Mediator complex subunit 8 family.</text>
</comment>
<evidence type="ECO:0000256" key="2">
    <source>
        <dbReference type="SAM" id="MobiDB-lite"/>
    </source>
</evidence>
<feature type="compositionally biased region" description="Polar residues" evidence="2">
    <location>
        <begin position="248"/>
        <end position="259"/>
    </location>
</feature>
<dbReference type="AlphaFoldDB" id="A0AAN7YLH9"/>
<dbReference type="GO" id="GO:0006357">
    <property type="term" value="P:regulation of transcription by RNA polymerase II"/>
    <property type="evidence" value="ECO:0007669"/>
    <property type="project" value="InterPro"/>
</dbReference>
<sequence length="278" mass="31129">MSTQNSRPAGVTTETQSTDPTTRGLEDLLRRAQILNGALNSCARDLGANSPLLSFPVMQARLTQIQEEFNRFVTAMSKHAQLLQTTVVTPTPNFPAPYHAGIVDVLFRTLHDPQVNDWEDRGVKMAIDRENRQDREQRDGRMTTLSNTDRELFWQQAHRIFKREGNGHAFPAADNNDFTLEEVRDGIENVRHGLKRELVVPDPDDYVLPMEDEDEDENRGILGDDADDDSEGEDAAVDDDTMAVDQPASRSKASATSHLANIPDSMPIDNVLRFMTKG</sequence>
<keyword evidence="1" id="KW-0539">Nucleus</keyword>
<keyword evidence="1" id="KW-0805">Transcription regulation</keyword>
<feature type="compositionally biased region" description="Acidic residues" evidence="2">
    <location>
        <begin position="224"/>
        <end position="242"/>
    </location>
</feature>
<gene>
    <name evidence="1 3" type="primary">MED8</name>
    <name evidence="3" type="ORF">LTR05_001534</name>
</gene>
<evidence type="ECO:0000256" key="1">
    <source>
        <dbReference type="RuleBase" id="RU364144"/>
    </source>
</evidence>
<evidence type="ECO:0000313" key="3">
    <source>
        <dbReference type="EMBL" id="KAK5091351.1"/>
    </source>
</evidence>
<organism evidence="3 4">
    <name type="scientific">Lithohypha guttulata</name>
    <dbReference type="NCBI Taxonomy" id="1690604"/>
    <lineage>
        <taxon>Eukaryota</taxon>
        <taxon>Fungi</taxon>
        <taxon>Dikarya</taxon>
        <taxon>Ascomycota</taxon>
        <taxon>Pezizomycotina</taxon>
        <taxon>Eurotiomycetes</taxon>
        <taxon>Chaetothyriomycetidae</taxon>
        <taxon>Chaetothyriales</taxon>
        <taxon>Trichomeriaceae</taxon>
        <taxon>Lithohypha</taxon>
    </lineage>
</organism>
<comment type="caution">
    <text evidence="3">The sequence shown here is derived from an EMBL/GenBank/DDBJ whole genome shotgun (WGS) entry which is preliminary data.</text>
</comment>
<evidence type="ECO:0000313" key="4">
    <source>
        <dbReference type="Proteomes" id="UP001309876"/>
    </source>
</evidence>
<comment type="subcellular location">
    <subcellularLocation>
        <location evidence="1">Nucleus</location>
    </subcellularLocation>
</comment>
<reference evidence="3 4" key="1">
    <citation type="submission" date="2023-08" db="EMBL/GenBank/DDBJ databases">
        <title>Black Yeasts Isolated from many extreme environments.</title>
        <authorList>
            <person name="Coleine C."/>
            <person name="Stajich J.E."/>
            <person name="Selbmann L."/>
        </authorList>
    </citation>
    <scope>NUCLEOTIDE SEQUENCE [LARGE SCALE GENOMIC DNA]</scope>
    <source>
        <strain evidence="3 4">CCFEE 5910</strain>
    </source>
</reference>
<accession>A0AAN7YLH9</accession>
<keyword evidence="1" id="KW-0804">Transcription</keyword>
<feature type="compositionally biased region" description="Acidic residues" evidence="2">
    <location>
        <begin position="202"/>
        <end position="217"/>
    </location>
</feature>
<dbReference type="GO" id="GO:0016592">
    <property type="term" value="C:mediator complex"/>
    <property type="evidence" value="ECO:0007669"/>
    <property type="project" value="InterPro"/>
</dbReference>
<dbReference type="EMBL" id="JAVRRJ010000001">
    <property type="protein sequence ID" value="KAK5091351.1"/>
    <property type="molecule type" value="Genomic_DNA"/>
</dbReference>
<feature type="region of interest" description="Disordered" evidence="2">
    <location>
        <begin position="202"/>
        <end position="267"/>
    </location>
</feature>
<feature type="region of interest" description="Disordered" evidence="2">
    <location>
        <begin position="1"/>
        <end position="23"/>
    </location>
</feature>
<dbReference type="Pfam" id="PF10232">
    <property type="entry name" value="Med8"/>
    <property type="match status" value="1"/>
</dbReference>
<dbReference type="Proteomes" id="UP001309876">
    <property type="component" value="Unassembled WGS sequence"/>
</dbReference>
<keyword evidence="1" id="KW-0010">Activator</keyword>
<comment type="function">
    <text evidence="1">Component of the Mediator complex, a coactivator involved in the regulated transcription of nearly all RNA polymerase II-dependent genes. Mediator functions as a bridge to convey information from gene-specific regulatory proteins to the basal RNA polymerase II transcription machinery. Mediator is recruited to promoters by direct interactions with regulatory proteins and serves as a scaffold for the assembly of a functional preinitiation complex with RNA polymerase II and the general transcription factors.</text>
</comment>
<feature type="compositionally biased region" description="Polar residues" evidence="2">
    <location>
        <begin position="1"/>
        <end position="21"/>
    </location>
</feature>
<name>A0AAN7YLH9_9EURO</name>
<protein>
    <recommendedName>
        <fullName evidence="1">Mediator of RNA polymerase II transcription subunit 8</fullName>
    </recommendedName>
    <alternativeName>
        <fullName evidence="1">Mediator complex subunit 8</fullName>
    </alternativeName>
</protein>
<dbReference type="GO" id="GO:0003712">
    <property type="term" value="F:transcription coregulator activity"/>
    <property type="evidence" value="ECO:0007669"/>
    <property type="project" value="InterPro"/>
</dbReference>
<keyword evidence="4" id="KW-1185">Reference proteome</keyword>
<dbReference type="InterPro" id="IPR019364">
    <property type="entry name" value="Mediatior_Med8_fun/met"/>
</dbReference>